<proteinExistence type="predicted"/>
<accession>A0A6C0ACV1</accession>
<reference evidence="1" key="1">
    <citation type="journal article" date="2020" name="Nature">
        <title>Giant virus diversity and host interactions through global metagenomics.</title>
        <authorList>
            <person name="Schulz F."/>
            <person name="Roux S."/>
            <person name="Paez-Espino D."/>
            <person name="Jungbluth S."/>
            <person name="Walsh D.A."/>
            <person name="Denef V.J."/>
            <person name="McMahon K.D."/>
            <person name="Konstantinidis K.T."/>
            <person name="Eloe-Fadrosh E.A."/>
            <person name="Kyrpides N.C."/>
            <person name="Woyke T."/>
        </authorList>
    </citation>
    <scope>NUCLEOTIDE SEQUENCE</scope>
    <source>
        <strain evidence="1">GVMAG-S-1004661-13</strain>
    </source>
</reference>
<dbReference type="EMBL" id="MN740554">
    <property type="protein sequence ID" value="QHS77546.1"/>
    <property type="molecule type" value="Genomic_DNA"/>
</dbReference>
<sequence>MVNELVIKPLVEIVRKTIVEYDKSLKSKDVMSPEEVKNFLSLKDTNCRFLLFLEDNKLNIKINKYLCPLLVIDFDKVRSLKENKNSIPTLEYDDKSEENTKKNKK</sequence>
<protein>
    <submittedName>
        <fullName evidence="1">Uncharacterized protein</fullName>
    </submittedName>
</protein>
<organism evidence="1">
    <name type="scientific">viral metagenome</name>
    <dbReference type="NCBI Taxonomy" id="1070528"/>
    <lineage>
        <taxon>unclassified sequences</taxon>
        <taxon>metagenomes</taxon>
        <taxon>organismal metagenomes</taxon>
    </lineage>
</organism>
<name>A0A6C0ACV1_9ZZZZ</name>
<dbReference type="AlphaFoldDB" id="A0A6C0ACV1"/>
<evidence type="ECO:0000313" key="1">
    <source>
        <dbReference type="EMBL" id="QHS77546.1"/>
    </source>
</evidence>